<comment type="caution">
    <text evidence="2">The sequence shown here is derived from an EMBL/GenBank/DDBJ whole genome shotgun (WGS) entry which is preliminary data.</text>
</comment>
<reference evidence="2" key="1">
    <citation type="submission" date="2023-02" db="EMBL/GenBank/DDBJ databases">
        <title>Genome of toxic invasive species Heracleum sosnowskyi carries increased number of genes despite the absence of recent whole-genome duplications.</title>
        <authorList>
            <person name="Schelkunov M."/>
            <person name="Shtratnikova V."/>
            <person name="Makarenko M."/>
            <person name="Klepikova A."/>
            <person name="Omelchenko D."/>
            <person name="Novikova G."/>
            <person name="Obukhova E."/>
            <person name="Bogdanov V."/>
            <person name="Penin A."/>
            <person name="Logacheva M."/>
        </authorList>
    </citation>
    <scope>NUCLEOTIDE SEQUENCE</scope>
    <source>
        <strain evidence="2">Hsosn_3</strain>
        <tissue evidence="2">Leaf</tissue>
    </source>
</reference>
<evidence type="ECO:0000313" key="2">
    <source>
        <dbReference type="EMBL" id="KAK1392518.1"/>
    </source>
</evidence>
<organism evidence="2 3">
    <name type="scientific">Heracleum sosnowskyi</name>
    <dbReference type="NCBI Taxonomy" id="360622"/>
    <lineage>
        <taxon>Eukaryota</taxon>
        <taxon>Viridiplantae</taxon>
        <taxon>Streptophyta</taxon>
        <taxon>Embryophyta</taxon>
        <taxon>Tracheophyta</taxon>
        <taxon>Spermatophyta</taxon>
        <taxon>Magnoliopsida</taxon>
        <taxon>eudicotyledons</taxon>
        <taxon>Gunneridae</taxon>
        <taxon>Pentapetalae</taxon>
        <taxon>asterids</taxon>
        <taxon>campanulids</taxon>
        <taxon>Apiales</taxon>
        <taxon>Apiaceae</taxon>
        <taxon>Apioideae</taxon>
        <taxon>apioid superclade</taxon>
        <taxon>Tordylieae</taxon>
        <taxon>Tordyliinae</taxon>
        <taxon>Heracleum</taxon>
    </lineage>
</organism>
<gene>
    <name evidence="2" type="ORF">POM88_011574</name>
</gene>
<dbReference type="EMBL" id="JAUIZM010000003">
    <property type="protein sequence ID" value="KAK1392518.1"/>
    <property type="molecule type" value="Genomic_DNA"/>
</dbReference>
<name>A0AAD8IX24_9APIA</name>
<protein>
    <recommendedName>
        <fullName evidence="1">F-box associated beta-propeller type 3 domain-containing protein</fullName>
    </recommendedName>
</protein>
<reference evidence="2" key="2">
    <citation type="submission" date="2023-05" db="EMBL/GenBank/DDBJ databases">
        <authorList>
            <person name="Schelkunov M.I."/>
        </authorList>
    </citation>
    <scope>NUCLEOTIDE SEQUENCE</scope>
    <source>
        <strain evidence="2">Hsosn_3</strain>
        <tissue evidence="2">Leaf</tissue>
    </source>
</reference>
<dbReference type="InterPro" id="IPR050796">
    <property type="entry name" value="SCF_F-box_component"/>
</dbReference>
<dbReference type="InterPro" id="IPR017451">
    <property type="entry name" value="F-box-assoc_interact_dom"/>
</dbReference>
<accession>A0AAD8IX24</accession>
<dbReference type="NCBIfam" id="TIGR01640">
    <property type="entry name" value="F_box_assoc_1"/>
    <property type="match status" value="1"/>
</dbReference>
<dbReference type="AlphaFoldDB" id="A0AAD8IX24"/>
<sequence>MISSTASQYLPVQLVGADPTPEYLESNHHPDLHQTINTFAATIIYSDSSSVNLPLLSPFHHMDIVASCNGIVCVSNGDAYDISLLNPLTIMSKQLPHLDPPDDVPTAIDVVFGFDSASLDYKVLRIVYQREEDINNYKFVGVIALHLYSLNQDSWREIQVPDVLPTFVNYPCCPVLRSGPVLDGVLYLEGLNEIVTFDLHNELFQVFPFPSFIQTRKSNVFDFQGSVSVLACGGDNEISLWTMESVSGQTLWNKIFTFNHGLEIDWVFLYLGAKQFVGNTEFGPVLYDYGRKVTTYIGLPSQSFLTRFLLHTESLLSPEGFERVQES</sequence>
<proteinExistence type="predicted"/>
<dbReference type="PANTHER" id="PTHR31672:SF13">
    <property type="entry name" value="F-BOX PROTEIN CPR30-LIKE"/>
    <property type="match status" value="1"/>
</dbReference>
<dbReference type="Pfam" id="PF08268">
    <property type="entry name" value="FBA_3"/>
    <property type="match status" value="1"/>
</dbReference>
<keyword evidence="3" id="KW-1185">Reference proteome</keyword>
<evidence type="ECO:0000259" key="1">
    <source>
        <dbReference type="Pfam" id="PF08268"/>
    </source>
</evidence>
<dbReference type="InterPro" id="IPR013187">
    <property type="entry name" value="F-box-assoc_dom_typ3"/>
</dbReference>
<evidence type="ECO:0000313" key="3">
    <source>
        <dbReference type="Proteomes" id="UP001237642"/>
    </source>
</evidence>
<feature type="domain" description="F-box associated beta-propeller type 3" evidence="1">
    <location>
        <begin position="57"/>
        <end position="258"/>
    </location>
</feature>
<dbReference type="Proteomes" id="UP001237642">
    <property type="component" value="Unassembled WGS sequence"/>
</dbReference>
<dbReference type="PANTHER" id="PTHR31672">
    <property type="entry name" value="BNACNNG10540D PROTEIN"/>
    <property type="match status" value="1"/>
</dbReference>